<comment type="caution">
    <text evidence="1">The sequence shown here is derived from an EMBL/GenBank/DDBJ whole genome shotgun (WGS) entry which is preliminary data.</text>
</comment>
<sequence>MDWLPNQWKMKNISSSHSIQVCCLSPFTRPVLTVSGKRKAVLVSALHCCIIDPENHRVGLAMKGKFVASQRIRQSKASAYFWSRLCMVPPGVCQLTKFTDFKDCSPIEMTERDEKTKANFFHVIPLLPTSEVMDDVLEDSSAVTKDGMDGEFVELPFPPCDFEVPVSDGMLHFTTAMAKWIPNS</sequence>
<accession>A0A8T2XCW9</accession>
<organism evidence="1 2">
    <name type="scientific">Populus deltoides</name>
    <name type="common">Eastern poplar</name>
    <name type="synonym">Eastern cottonwood</name>
    <dbReference type="NCBI Taxonomy" id="3696"/>
    <lineage>
        <taxon>Eukaryota</taxon>
        <taxon>Viridiplantae</taxon>
        <taxon>Streptophyta</taxon>
        <taxon>Embryophyta</taxon>
        <taxon>Tracheophyta</taxon>
        <taxon>Spermatophyta</taxon>
        <taxon>Magnoliopsida</taxon>
        <taxon>eudicotyledons</taxon>
        <taxon>Gunneridae</taxon>
        <taxon>Pentapetalae</taxon>
        <taxon>rosids</taxon>
        <taxon>fabids</taxon>
        <taxon>Malpighiales</taxon>
        <taxon>Salicaceae</taxon>
        <taxon>Saliceae</taxon>
        <taxon>Populus</taxon>
    </lineage>
</organism>
<dbReference type="AlphaFoldDB" id="A0A8T2XCW9"/>
<keyword evidence="2" id="KW-1185">Reference proteome</keyword>
<protein>
    <submittedName>
        <fullName evidence="1">Uncharacterized protein</fullName>
    </submittedName>
</protein>
<dbReference type="Proteomes" id="UP000807159">
    <property type="component" value="Chromosome 13"/>
</dbReference>
<dbReference type="EMBL" id="JACEGQ020000013">
    <property type="protein sequence ID" value="KAH8491026.1"/>
    <property type="molecule type" value="Genomic_DNA"/>
</dbReference>
<proteinExistence type="predicted"/>
<evidence type="ECO:0000313" key="2">
    <source>
        <dbReference type="Proteomes" id="UP000807159"/>
    </source>
</evidence>
<evidence type="ECO:0000313" key="1">
    <source>
        <dbReference type="EMBL" id="KAH8491026.1"/>
    </source>
</evidence>
<gene>
    <name evidence="1" type="ORF">H0E87_023239</name>
</gene>
<name>A0A8T2XCW9_POPDE</name>
<reference evidence="1" key="1">
    <citation type="journal article" date="2021" name="J. Hered.">
        <title>Genome Assembly of Salicaceae Populus deltoides (Eastern Cottonwood) I-69 Based on Nanopore Sequencing and Hi-C Technologies.</title>
        <authorList>
            <person name="Bai S."/>
            <person name="Wu H."/>
            <person name="Zhang J."/>
            <person name="Pan Z."/>
            <person name="Zhao W."/>
            <person name="Li Z."/>
            <person name="Tong C."/>
        </authorList>
    </citation>
    <scope>NUCLEOTIDE SEQUENCE</scope>
    <source>
        <tissue evidence="1">Leaf</tissue>
    </source>
</reference>